<gene>
    <name evidence="1" type="ORF">ASTO00021_LOCUS9396</name>
</gene>
<name>A0A7S3LS54_9STRA</name>
<protein>
    <submittedName>
        <fullName evidence="1">Uncharacterized protein</fullName>
    </submittedName>
</protein>
<proteinExistence type="predicted"/>
<accession>A0A7S3LS54</accession>
<sequence>MGEHEAEAAVALNDFKIGNENIETEGSGNEIVLRKTDVDDHVDDCGSTSASFTSSVITTHITYNAHKVIKFPKEKDVKQSLETFVIADDYSVESEHEEGKLQEIGSWRSSQELSRRSNWQLEIWLPERRQGPTNKYRIVGKMTSDHNPFRLLNVEILGKISTPDETQKQQTVFSQNIQVANTKERSIYIFKVDQILLSTFPKNPNCRHLKMRYVHRYIHLSVLATFTDSNITISSR</sequence>
<dbReference type="EMBL" id="HBIN01012473">
    <property type="protein sequence ID" value="CAE0439175.1"/>
    <property type="molecule type" value="Transcribed_RNA"/>
</dbReference>
<reference evidence="1" key="1">
    <citation type="submission" date="2021-01" db="EMBL/GenBank/DDBJ databases">
        <authorList>
            <person name="Corre E."/>
            <person name="Pelletier E."/>
            <person name="Niang G."/>
            <person name="Scheremetjew M."/>
            <person name="Finn R."/>
            <person name="Kale V."/>
            <person name="Holt S."/>
            <person name="Cochrane G."/>
            <person name="Meng A."/>
            <person name="Brown T."/>
            <person name="Cohen L."/>
        </authorList>
    </citation>
    <scope>NUCLEOTIDE SEQUENCE</scope>
    <source>
        <strain evidence="1">GSBS06</strain>
    </source>
</reference>
<dbReference type="AlphaFoldDB" id="A0A7S3LS54"/>
<evidence type="ECO:0000313" key="1">
    <source>
        <dbReference type="EMBL" id="CAE0439175.1"/>
    </source>
</evidence>
<organism evidence="1">
    <name type="scientific">Aplanochytrium stocchinoi</name>
    <dbReference type="NCBI Taxonomy" id="215587"/>
    <lineage>
        <taxon>Eukaryota</taxon>
        <taxon>Sar</taxon>
        <taxon>Stramenopiles</taxon>
        <taxon>Bigyra</taxon>
        <taxon>Labyrinthulomycetes</taxon>
        <taxon>Thraustochytrida</taxon>
        <taxon>Thraustochytriidae</taxon>
        <taxon>Aplanochytrium</taxon>
    </lineage>
</organism>